<dbReference type="SUPFAM" id="SSF55729">
    <property type="entry name" value="Acyl-CoA N-acyltransferases (Nat)"/>
    <property type="match status" value="1"/>
</dbReference>
<evidence type="ECO:0000259" key="1">
    <source>
        <dbReference type="PROSITE" id="PS51729"/>
    </source>
</evidence>
<reference evidence="2" key="1">
    <citation type="submission" date="2022-10" db="EMBL/GenBank/DDBJ databases">
        <title>The WGS of Solirubrobacter sp. CPCC 204708.</title>
        <authorList>
            <person name="Jiang Z."/>
        </authorList>
    </citation>
    <scope>NUCLEOTIDE SEQUENCE</scope>
    <source>
        <strain evidence="2">CPCC 204708</strain>
    </source>
</reference>
<gene>
    <name evidence="2" type="ORF">OJ962_15300</name>
</gene>
<dbReference type="Gene3D" id="3.40.630.30">
    <property type="match status" value="1"/>
</dbReference>
<sequence>MSRTVEDNPERNRYELHVDGELVGWSDYRPAGASVIVAHTEIDARREGEGLGSELVRGTLEHIRASGKTVLPMCPFTAAYIQRHPEWVELVDPGMRARFGSASPS</sequence>
<evidence type="ECO:0000313" key="3">
    <source>
        <dbReference type="Proteomes" id="UP001147700"/>
    </source>
</evidence>
<name>A0ABT4RK89_9ACTN</name>
<evidence type="ECO:0000313" key="2">
    <source>
        <dbReference type="EMBL" id="MDA0138868.1"/>
    </source>
</evidence>
<dbReference type="PROSITE" id="PS51729">
    <property type="entry name" value="GNAT_YJDJ"/>
    <property type="match status" value="1"/>
</dbReference>
<organism evidence="2 3">
    <name type="scientific">Solirubrobacter deserti</name>
    <dbReference type="NCBI Taxonomy" id="2282478"/>
    <lineage>
        <taxon>Bacteria</taxon>
        <taxon>Bacillati</taxon>
        <taxon>Actinomycetota</taxon>
        <taxon>Thermoleophilia</taxon>
        <taxon>Solirubrobacterales</taxon>
        <taxon>Solirubrobacteraceae</taxon>
        <taxon>Solirubrobacter</taxon>
    </lineage>
</organism>
<dbReference type="PANTHER" id="PTHR31435:SF10">
    <property type="entry name" value="BSR4717 PROTEIN"/>
    <property type="match status" value="1"/>
</dbReference>
<dbReference type="InterPro" id="IPR031165">
    <property type="entry name" value="GNAT_YJDJ"/>
</dbReference>
<dbReference type="Pfam" id="PF14542">
    <property type="entry name" value="Acetyltransf_CG"/>
    <property type="match status" value="1"/>
</dbReference>
<dbReference type="InterPro" id="IPR016181">
    <property type="entry name" value="Acyl_CoA_acyltransferase"/>
</dbReference>
<keyword evidence="3" id="KW-1185">Reference proteome</keyword>
<dbReference type="RefSeq" id="WP_202953416.1">
    <property type="nucleotide sequence ID" value="NZ_JAPCID010000019.1"/>
</dbReference>
<proteinExistence type="predicted"/>
<comment type="caution">
    <text evidence="2">The sequence shown here is derived from an EMBL/GenBank/DDBJ whole genome shotgun (WGS) entry which is preliminary data.</text>
</comment>
<dbReference type="Proteomes" id="UP001147700">
    <property type="component" value="Unassembled WGS sequence"/>
</dbReference>
<dbReference type="InterPro" id="IPR045057">
    <property type="entry name" value="Gcn5-rel_NAT"/>
</dbReference>
<feature type="domain" description="N-acetyltransferase" evidence="1">
    <location>
        <begin position="6"/>
        <end position="92"/>
    </location>
</feature>
<protein>
    <submittedName>
        <fullName evidence="2">N-acetyltransferase</fullName>
    </submittedName>
</protein>
<dbReference type="PANTHER" id="PTHR31435">
    <property type="entry name" value="PROTEIN NATD1"/>
    <property type="match status" value="1"/>
</dbReference>
<dbReference type="EMBL" id="JAPCID010000019">
    <property type="protein sequence ID" value="MDA0138868.1"/>
    <property type="molecule type" value="Genomic_DNA"/>
</dbReference>
<accession>A0ABT4RK89</accession>